<dbReference type="SUPFAM" id="SSF48008">
    <property type="entry name" value="GntR ligand-binding domain-like"/>
    <property type="match status" value="1"/>
</dbReference>
<dbReference type="PRINTS" id="PR00035">
    <property type="entry name" value="HTHGNTR"/>
</dbReference>
<dbReference type="Proteomes" id="UP000093355">
    <property type="component" value="Unassembled WGS sequence"/>
</dbReference>
<dbReference type="Pfam" id="PF00392">
    <property type="entry name" value="GntR"/>
    <property type="match status" value="1"/>
</dbReference>
<sequence>MSTDADGALTPRSRAVGAAEQLRAAIAAAALRPGDRPSEARLAEELGVSRNTLREAFRLLAAEGLLVHEPHKGVHVALPTMAAVIDIYRVRRLIEVNVMRGALPRHPSGAEMHAAVEAAHAARERDDWVAVGTANHEFHRAIVRLADSPRLEAVYASLQTELRLVFGMIDDPEYLHGPYVEENARIAATYAQGRVAEAASLLEAYLDSSERLILASYARARA</sequence>
<comment type="caution">
    <text evidence="5">The sequence shown here is derived from an EMBL/GenBank/DDBJ whole genome shotgun (WGS) entry which is preliminary data.</text>
</comment>
<dbReference type="Gene3D" id="1.20.120.530">
    <property type="entry name" value="GntR ligand-binding domain-like"/>
    <property type="match status" value="1"/>
</dbReference>
<dbReference type="PANTHER" id="PTHR43537">
    <property type="entry name" value="TRANSCRIPTIONAL REGULATOR, GNTR FAMILY"/>
    <property type="match status" value="1"/>
</dbReference>
<proteinExistence type="predicted"/>
<dbReference type="Gene3D" id="1.10.10.10">
    <property type="entry name" value="Winged helix-like DNA-binding domain superfamily/Winged helix DNA-binding domain"/>
    <property type="match status" value="1"/>
</dbReference>
<dbReference type="AlphaFoldDB" id="A0A1B9NAS0"/>
<evidence type="ECO:0000256" key="1">
    <source>
        <dbReference type="ARBA" id="ARBA00023015"/>
    </source>
</evidence>
<dbReference type="InterPro" id="IPR036388">
    <property type="entry name" value="WH-like_DNA-bd_sf"/>
</dbReference>
<reference evidence="5 6" key="1">
    <citation type="submission" date="2016-05" db="EMBL/GenBank/DDBJ databases">
        <authorList>
            <person name="Lavstsen T."/>
            <person name="Jespersen J.S."/>
        </authorList>
    </citation>
    <scope>NUCLEOTIDE SEQUENCE [LARGE SCALE GENOMIC DNA]</scope>
    <source>
        <strain evidence="5 6">YLB-01</strain>
    </source>
</reference>
<dbReference type="GO" id="GO:0003700">
    <property type="term" value="F:DNA-binding transcription factor activity"/>
    <property type="evidence" value="ECO:0007669"/>
    <property type="project" value="InterPro"/>
</dbReference>
<dbReference type="CDD" id="cd07377">
    <property type="entry name" value="WHTH_GntR"/>
    <property type="match status" value="1"/>
</dbReference>
<dbReference type="SMART" id="SM00345">
    <property type="entry name" value="HTH_GNTR"/>
    <property type="match status" value="1"/>
</dbReference>
<evidence type="ECO:0000256" key="2">
    <source>
        <dbReference type="ARBA" id="ARBA00023125"/>
    </source>
</evidence>
<name>A0A1B9NAS0_9MICO</name>
<dbReference type="Pfam" id="PF07729">
    <property type="entry name" value="FCD"/>
    <property type="match status" value="1"/>
</dbReference>
<evidence type="ECO:0000313" key="6">
    <source>
        <dbReference type="Proteomes" id="UP000093355"/>
    </source>
</evidence>
<dbReference type="STRING" id="904291.A7J15_07690"/>
<evidence type="ECO:0000256" key="3">
    <source>
        <dbReference type="ARBA" id="ARBA00023163"/>
    </source>
</evidence>
<dbReference type="RefSeq" id="WP_067026784.1">
    <property type="nucleotide sequence ID" value="NZ_JRNY01000005.1"/>
</dbReference>
<dbReference type="InterPro" id="IPR000524">
    <property type="entry name" value="Tscrpt_reg_HTH_GntR"/>
</dbReference>
<protein>
    <submittedName>
        <fullName evidence="5">GntR family transcriptional regulator</fullName>
    </submittedName>
</protein>
<feature type="domain" description="HTH gntR-type" evidence="4">
    <location>
        <begin position="12"/>
        <end position="79"/>
    </location>
</feature>
<accession>A0A1B9NAS0</accession>
<keyword evidence="2" id="KW-0238">DNA-binding</keyword>
<keyword evidence="1" id="KW-0805">Transcription regulation</keyword>
<dbReference type="PANTHER" id="PTHR43537:SF45">
    <property type="entry name" value="GNTR FAMILY REGULATORY PROTEIN"/>
    <property type="match status" value="1"/>
</dbReference>
<gene>
    <name evidence="5" type="ORF">A7J15_07690</name>
</gene>
<dbReference type="InterPro" id="IPR011711">
    <property type="entry name" value="GntR_C"/>
</dbReference>
<keyword evidence="3" id="KW-0804">Transcription</keyword>
<dbReference type="GO" id="GO:0003677">
    <property type="term" value="F:DNA binding"/>
    <property type="evidence" value="ECO:0007669"/>
    <property type="project" value="UniProtKB-KW"/>
</dbReference>
<dbReference type="EMBL" id="LXMD01000024">
    <property type="protein sequence ID" value="OCG73634.1"/>
    <property type="molecule type" value="Genomic_DNA"/>
</dbReference>
<dbReference type="SMART" id="SM00895">
    <property type="entry name" value="FCD"/>
    <property type="match status" value="1"/>
</dbReference>
<evidence type="ECO:0000313" key="5">
    <source>
        <dbReference type="EMBL" id="OCG73634.1"/>
    </source>
</evidence>
<evidence type="ECO:0000259" key="4">
    <source>
        <dbReference type="PROSITE" id="PS50949"/>
    </source>
</evidence>
<dbReference type="SUPFAM" id="SSF46785">
    <property type="entry name" value="Winged helix' DNA-binding domain"/>
    <property type="match status" value="1"/>
</dbReference>
<dbReference type="InterPro" id="IPR008920">
    <property type="entry name" value="TF_FadR/GntR_C"/>
</dbReference>
<dbReference type="PROSITE" id="PS50949">
    <property type="entry name" value="HTH_GNTR"/>
    <property type="match status" value="1"/>
</dbReference>
<keyword evidence="6" id="KW-1185">Reference proteome</keyword>
<dbReference type="InterPro" id="IPR036390">
    <property type="entry name" value="WH_DNA-bd_sf"/>
</dbReference>
<organism evidence="5 6">
    <name type="scientific">Microbacterium sediminis</name>
    <dbReference type="NCBI Taxonomy" id="904291"/>
    <lineage>
        <taxon>Bacteria</taxon>
        <taxon>Bacillati</taxon>
        <taxon>Actinomycetota</taxon>
        <taxon>Actinomycetes</taxon>
        <taxon>Micrococcales</taxon>
        <taxon>Microbacteriaceae</taxon>
        <taxon>Microbacterium</taxon>
    </lineage>
</organism>